<feature type="domain" description="N-acetyltransferase" evidence="1">
    <location>
        <begin position="23"/>
        <end position="183"/>
    </location>
</feature>
<dbReference type="PROSITE" id="PS51186">
    <property type="entry name" value="GNAT"/>
    <property type="match status" value="1"/>
</dbReference>
<dbReference type="OrthoDB" id="41532at2759"/>
<name>A0A6A7BVE9_9PEZI</name>
<sequence>MSLPEPFLFSSSQHSSLISQIVSIHSECIIHDLQAVTFLPDKNGNIDAGKMENYWHGLGREVAQGTRLVIVQCTDEKNDEVMGIVSLNMPVMECGPFRGYVEKLLVAVKHRQKGVGRRLMERLEVEAKERGKWLLILDTVVGPAAEKVYRRLEYIEWGLLPNFSINPRDGTLMDERWFYKDLRNDK</sequence>
<dbReference type="GO" id="GO:0016747">
    <property type="term" value="F:acyltransferase activity, transferring groups other than amino-acyl groups"/>
    <property type="evidence" value="ECO:0007669"/>
    <property type="project" value="InterPro"/>
</dbReference>
<organism evidence="2 3">
    <name type="scientific">Piedraia hortae CBS 480.64</name>
    <dbReference type="NCBI Taxonomy" id="1314780"/>
    <lineage>
        <taxon>Eukaryota</taxon>
        <taxon>Fungi</taxon>
        <taxon>Dikarya</taxon>
        <taxon>Ascomycota</taxon>
        <taxon>Pezizomycotina</taxon>
        <taxon>Dothideomycetes</taxon>
        <taxon>Dothideomycetidae</taxon>
        <taxon>Capnodiales</taxon>
        <taxon>Piedraiaceae</taxon>
        <taxon>Piedraia</taxon>
    </lineage>
</organism>
<dbReference type="InterPro" id="IPR000182">
    <property type="entry name" value="GNAT_dom"/>
</dbReference>
<reference evidence="2" key="1">
    <citation type="journal article" date="2020" name="Stud. Mycol.">
        <title>101 Dothideomycetes genomes: a test case for predicting lifestyles and emergence of pathogens.</title>
        <authorList>
            <person name="Haridas S."/>
            <person name="Albert R."/>
            <person name="Binder M."/>
            <person name="Bloem J."/>
            <person name="Labutti K."/>
            <person name="Salamov A."/>
            <person name="Andreopoulos B."/>
            <person name="Baker S."/>
            <person name="Barry K."/>
            <person name="Bills G."/>
            <person name="Bluhm B."/>
            <person name="Cannon C."/>
            <person name="Castanera R."/>
            <person name="Culley D."/>
            <person name="Daum C."/>
            <person name="Ezra D."/>
            <person name="Gonzalez J."/>
            <person name="Henrissat B."/>
            <person name="Kuo A."/>
            <person name="Liang C."/>
            <person name="Lipzen A."/>
            <person name="Lutzoni F."/>
            <person name="Magnuson J."/>
            <person name="Mondo S."/>
            <person name="Nolan M."/>
            <person name="Ohm R."/>
            <person name="Pangilinan J."/>
            <person name="Park H.-J."/>
            <person name="Ramirez L."/>
            <person name="Alfaro M."/>
            <person name="Sun H."/>
            <person name="Tritt A."/>
            <person name="Yoshinaga Y."/>
            <person name="Zwiers L.-H."/>
            <person name="Turgeon B."/>
            <person name="Goodwin S."/>
            <person name="Spatafora J."/>
            <person name="Crous P."/>
            <person name="Grigoriev I."/>
        </authorList>
    </citation>
    <scope>NUCLEOTIDE SEQUENCE</scope>
    <source>
        <strain evidence="2">CBS 480.64</strain>
    </source>
</reference>
<proteinExistence type="predicted"/>
<evidence type="ECO:0000313" key="2">
    <source>
        <dbReference type="EMBL" id="KAF2859316.1"/>
    </source>
</evidence>
<dbReference type="InterPro" id="IPR016181">
    <property type="entry name" value="Acyl_CoA_acyltransferase"/>
</dbReference>
<dbReference type="AlphaFoldDB" id="A0A6A7BVE9"/>
<evidence type="ECO:0000259" key="1">
    <source>
        <dbReference type="PROSITE" id="PS51186"/>
    </source>
</evidence>
<protein>
    <submittedName>
        <fullName evidence="2">Acyl-CoA N-acyltransferase</fullName>
    </submittedName>
</protein>
<evidence type="ECO:0000313" key="3">
    <source>
        <dbReference type="Proteomes" id="UP000799421"/>
    </source>
</evidence>
<dbReference type="EMBL" id="MU005994">
    <property type="protein sequence ID" value="KAF2859316.1"/>
    <property type="molecule type" value="Genomic_DNA"/>
</dbReference>
<dbReference type="SUPFAM" id="SSF55729">
    <property type="entry name" value="Acyl-CoA N-acyltransferases (Nat)"/>
    <property type="match status" value="1"/>
</dbReference>
<dbReference type="CDD" id="cd04301">
    <property type="entry name" value="NAT_SF"/>
    <property type="match status" value="1"/>
</dbReference>
<gene>
    <name evidence="2" type="ORF">K470DRAFT_271631</name>
</gene>
<keyword evidence="2" id="KW-0808">Transferase</keyword>
<accession>A0A6A7BVE9</accession>
<dbReference type="Gene3D" id="3.40.630.30">
    <property type="match status" value="1"/>
</dbReference>
<dbReference type="Pfam" id="PF00583">
    <property type="entry name" value="Acetyltransf_1"/>
    <property type="match status" value="1"/>
</dbReference>
<keyword evidence="2" id="KW-0012">Acyltransferase</keyword>
<dbReference type="Proteomes" id="UP000799421">
    <property type="component" value="Unassembled WGS sequence"/>
</dbReference>
<keyword evidence="3" id="KW-1185">Reference proteome</keyword>